<comment type="caution">
    <text evidence="1">The sequence shown here is derived from an EMBL/GenBank/DDBJ whole genome shotgun (WGS) entry which is preliminary data.</text>
</comment>
<evidence type="ECO:0000313" key="2">
    <source>
        <dbReference type="Proteomes" id="UP001649381"/>
    </source>
</evidence>
<reference evidence="1 2" key="1">
    <citation type="submission" date="2022-01" db="EMBL/GenBank/DDBJ databases">
        <title>Alkalihalobacillus sp. EGI L200015, a novel bacterium isolated from a salt lake sediment.</title>
        <authorList>
            <person name="Gao L."/>
            <person name="Fang B.-Z."/>
            <person name="Li W.-J."/>
        </authorList>
    </citation>
    <scope>NUCLEOTIDE SEQUENCE [LARGE SCALE GENOMIC DNA]</scope>
    <source>
        <strain evidence="1 2">KCTC 12718</strain>
    </source>
</reference>
<keyword evidence="2" id="KW-1185">Reference proteome</keyword>
<gene>
    <name evidence="1" type="ORF">L2716_15670</name>
</gene>
<dbReference type="RefSeq" id="WP_236337945.1">
    <property type="nucleotide sequence ID" value="NZ_JAKIJS010000002.1"/>
</dbReference>
<protein>
    <submittedName>
        <fullName evidence="1">Uncharacterized protein</fullName>
    </submittedName>
</protein>
<organism evidence="1 2">
    <name type="scientific">Pseudalkalibacillus berkeleyi</name>
    <dbReference type="NCBI Taxonomy" id="1069813"/>
    <lineage>
        <taxon>Bacteria</taxon>
        <taxon>Bacillati</taxon>
        <taxon>Bacillota</taxon>
        <taxon>Bacilli</taxon>
        <taxon>Bacillales</taxon>
        <taxon>Fictibacillaceae</taxon>
        <taxon>Pseudalkalibacillus</taxon>
    </lineage>
</organism>
<dbReference type="Proteomes" id="UP001649381">
    <property type="component" value="Unassembled WGS sequence"/>
</dbReference>
<accession>A0ABS9H5V7</accession>
<evidence type="ECO:0000313" key="1">
    <source>
        <dbReference type="EMBL" id="MCF6139175.1"/>
    </source>
</evidence>
<dbReference type="EMBL" id="JAKIJS010000002">
    <property type="protein sequence ID" value="MCF6139175.1"/>
    <property type="molecule type" value="Genomic_DNA"/>
</dbReference>
<sequence length="56" mass="6347">MKFVKMPLVFAVVGFIYGFSIGGLPNAFSYAIGFFVGGFTYRVLRHLLIINIKKTW</sequence>
<proteinExistence type="predicted"/>
<name>A0ABS9H5V7_9BACL</name>